<dbReference type="GO" id="GO:0005886">
    <property type="term" value="C:plasma membrane"/>
    <property type="evidence" value="ECO:0007669"/>
    <property type="project" value="UniProtKB-SubCell"/>
</dbReference>
<dbReference type="SUPFAM" id="SSF54523">
    <property type="entry name" value="Pili subunits"/>
    <property type="match status" value="1"/>
</dbReference>
<keyword evidence="15" id="KW-1185">Reference proteome</keyword>
<name>A0A0J8JNV5_9ALTE</name>
<dbReference type="GO" id="GO:0015628">
    <property type="term" value="P:protein secretion by the type II secretion system"/>
    <property type="evidence" value="ECO:0007669"/>
    <property type="project" value="InterPro"/>
</dbReference>
<organism evidence="14 15">
    <name type="scientific">Catenovulum maritimum</name>
    <dbReference type="NCBI Taxonomy" id="1513271"/>
    <lineage>
        <taxon>Bacteria</taxon>
        <taxon>Pseudomonadati</taxon>
        <taxon>Pseudomonadota</taxon>
        <taxon>Gammaproteobacteria</taxon>
        <taxon>Alteromonadales</taxon>
        <taxon>Alteromonadaceae</taxon>
        <taxon>Catenovulum</taxon>
    </lineage>
</organism>
<feature type="transmembrane region" description="Helical" evidence="12">
    <location>
        <begin position="12"/>
        <end position="33"/>
    </location>
</feature>
<keyword evidence="7 12" id="KW-1133">Transmembrane helix</keyword>
<evidence type="ECO:0000256" key="8">
    <source>
        <dbReference type="ARBA" id="ARBA00023136"/>
    </source>
</evidence>
<feature type="region of interest" description="Disordered" evidence="11">
    <location>
        <begin position="172"/>
        <end position="193"/>
    </location>
</feature>
<evidence type="ECO:0000256" key="4">
    <source>
        <dbReference type="ARBA" id="ARBA00022481"/>
    </source>
</evidence>
<evidence type="ECO:0000256" key="1">
    <source>
        <dbReference type="ARBA" id="ARBA00004377"/>
    </source>
</evidence>
<evidence type="ECO:0000313" key="15">
    <source>
        <dbReference type="Proteomes" id="UP000037600"/>
    </source>
</evidence>
<protein>
    <recommendedName>
        <fullName evidence="2">Type II secretion system protein H</fullName>
    </recommendedName>
    <alternativeName>
        <fullName evidence="10">General secretion pathway protein H</fullName>
    </alternativeName>
</protein>
<comment type="caution">
    <text evidence="14">The sequence shown here is derived from an EMBL/GenBank/DDBJ whole genome shotgun (WGS) entry which is preliminary data.</text>
</comment>
<dbReference type="OrthoDB" id="6886961at2"/>
<proteinExistence type="inferred from homology"/>
<dbReference type="InterPro" id="IPR045584">
    <property type="entry name" value="Pilin-like"/>
</dbReference>
<keyword evidence="3" id="KW-1003">Cell membrane</keyword>
<keyword evidence="5" id="KW-0997">Cell inner membrane</keyword>
<sequence>MIMTNKIYSKVGFTLLELIFILLIASLTLTLGIPKLQGVLIEHRVDNAIYKISKDIVLSRNYAIQYNTRVTMCHLSTTNDCDKDWQNGYSIFSDVNGDQHYNAAEDTLILIKNNFPSSDILIFSGGKALKYGPDGLLNGQSGTFRYCTNTSESEYFSRAVVINLTGRPRVSKDLNGDGKDQLNSNSESISCET</sequence>
<evidence type="ECO:0000256" key="5">
    <source>
        <dbReference type="ARBA" id="ARBA00022519"/>
    </source>
</evidence>
<dbReference type="AlphaFoldDB" id="A0A0J8JNV5"/>
<evidence type="ECO:0000256" key="11">
    <source>
        <dbReference type="SAM" id="MobiDB-lite"/>
    </source>
</evidence>
<dbReference type="InterPro" id="IPR022346">
    <property type="entry name" value="T2SS_GspH"/>
</dbReference>
<evidence type="ECO:0000256" key="9">
    <source>
        <dbReference type="ARBA" id="ARBA00025772"/>
    </source>
</evidence>
<evidence type="ECO:0000256" key="12">
    <source>
        <dbReference type="SAM" id="Phobius"/>
    </source>
</evidence>
<keyword evidence="4" id="KW-0488">Methylation</keyword>
<evidence type="ECO:0000256" key="7">
    <source>
        <dbReference type="ARBA" id="ARBA00022989"/>
    </source>
</evidence>
<dbReference type="Proteomes" id="UP000037600">
    <property type="component" value="Unassembled WGS sequence"/>
</dbReference>
<gene>
    <name evidence="14" type="ORF">XM47_04830</name>
</gene>
<evidence type="ECO:0000256" key="6">
    <source>
        <dbReference type="ARBA" id="ARBA00022692"/>
    </source>
</evidence>
<dbReference type="Gene3D" id="3.55.40.10">
    <property type="entry name" value="minor pseudopilin epsh domain"/>
    <property type="match status" value="1"/>
</dbReference>
<evidence type="ECO:0000256" key="3">
    <source>
        <dbReference type="ARBA" id="ARBA00022475"/>
    </source>
</evidence>
<evidence type="ECO:0000256" key="10">
    <source>
        <dbReference type="ARBA" id="ARBA00030775"/>
    </source>
</evidence>
<dbReference type="GO" id="GO:0015627">
    <property type="term" value="C:type II protein secretion system complex"/>
    <property type="evidence" value="ECO:0007669"/>
    <property type="project" value="InterPro"/>
</dbReference>
<reference evidence="14 15" key="1">
    <citation type="submission" date="2015-04" db="EMBL/GenBank/DDBJ databases">
        <title>Draft Genome Sequence of the Novel Agar-Digesting Marine Bacterium Q1.</title>
        <authorList>
            <person name="Li Y."/>
            <person name="Li D."/>
            <person name="Chen G."/>
            <person name="Du Z."/>
        </authorList>
    </citation>
    <scope>NUCLEOTIDE SEQUENCE [LARGE SCALE GENOMIC DNA]</scope>
    <source>
        <strain evidence="14 15">Q1</strain>
    </source>
</reference>
<evidence type="ECO:0000256" key="2">
    <source>
        <dbReference type="ARBA" id="ARBA00021549"/>
    </source>
</evidence>
<keyword evidence="8 12" id="KW-0472">Membrane</keyword>
<comment type="subcellular location">
    <subcellularLocation>
        <location evidence="1">Cell inner membrane</location>
        <topology evidence="1">Single-pass membrane protein</topology>
    </subcellularLocation>
</comment>
<dbReference type="EMBL" id="LAZL01000005">
    <property type="protein sequence ID" value="KMT66316.1"/>
    <property type="molecule type" value="Genomic_DNA"/>
</dbReference>
<evidence type="ECO:0000313" key="14">
    <source>
        <dbReference type="EMBL" id="KMT66316.1"/>
    </source>
</evidence>
<keyword evidence="6 12" id="KW-0812">Transmembrane</keyword>
<comment type="similarity">
    <text evidence="9">Belongs to the GSP H family.</text>
</comment>
<dbReference type="STRING" id="1513271.XM47_04830"/>
<feature type="domain" description="General secretion pathway GspH" evidence="13">
    <location>
        <begin position="54"/>
        <end position="166"/>
    </location>
</feature>
<accession>A0A0J8JNV5</accession>
<dbReference type="Pfam" id="PF12019">
    <property type="entry name" value="GspH"/>
    <property type="match status" value="1"/>
</dbReference>
<evidence type="ECO:0000259" key="13">
    <source>
        <dbReference type="Pfam" id="PF12019"/>
    </source>
</evidence>
<feature type="compositionally biased region" description="Polar residues" evidence="11">
    <location>
        <begin position="181"/>
        <end position="193"/>
    </location>
</feature>